<evidence type="ECO:0000313" key="3">
    <source>
        <dbReference type="Proteomes" id="UP000306324"/>
    </source>
</evidence>
<dbReference type="PANTHER" id="PTHR22916">
    <property type="entry name" value="GLYCOSYLTRANSFERASE"/>
    <property type="match status" value="1"/>
</dbReference>
<dbReference type="GO" id="GO:0016758">
    <property type="term" value="F:hexosyltransferase activity"/>
    <property type="evidence" value="ECO:0007669"/>
    <property type="project" value="UniProtKB-ARBA"/>
</dbReference>
<dbReference type="InterPro" id="IPR029044">
    <property type="entry name" value="Nucleotide-diphossugar_trans"/>
</dbReference>
<dbReference type="CDD" id="cd00761">
    <property type="entry name" value="Glyco_tranf_GTA_type"/>
    <property type="match status" value="1"/>
</dbReference>
<dbReference type="AlphaFoldDB" id="A0A5S4F1L1"/>
<sequence>MLAQDWPDLEIVVVDDGSSDGSADLVRDSFSEVTLVQQANQGVAAARNNGITRAKGEWIAFLDADDIWLPGKLKAQMDLLNARPDARMCYTAWDVWTSADPLPAPEYLAALQTQSGDLDRWSGASGWIYPQLLLDCKVWTSTVLAHRSIFSEVGYFDSALPRGEDYDLWLRASRVTQILRIAAPYALYRMHPSNITKSVPEENYRSLVVGRALARWGYSSPKGGAARKSEVDRALAKSWTDFAGGHLGVGSIDRARQATLMALRIDPLLLDGWKTLLKVVAKTLGGFR</sequence>
<protein>
    <submittedName>
        <fullName evidence="2">Putative glycosyl transferase</fullName>
    </submittedName>
</protein>
<dbReference type="SUPFAM" id="SSF53448">
    <property type="entry name" value="Nucleotide-diphospho-sugar transferases"/>
    <property type="match status" value="1"/>
</dbReference>
<dbReference type="Gene3D" id="3.90.550.10">
    <property type="entry name" value="Spore Coat Polysaccharide Biosynthesis Protein SpsA, Chain A"/>
    <property type="match status" value="1"/>
</dbReference>
<feature type="domain" description="Glycosyltransferase 2-like" evidence="1">
    <location>
        <begin position="2"/>
        <end position="85"/>
    </location>
</feature>
<name>A0A5S4F1L1_9PROT</name>
<comment type="caution">
    <text evidence="2">The sequence shown here is derived from an EMBL/GenBank/DDBJ whole genome shotgun (WGS) entry which is preliminary data.</text>
</comment>
<accession>A0A5S4F1L1</accession>
<proteinExistence type="predicted"/>
<organism evidence="2 3">
    <name type="scientific">Candidatus Accumulibacter phosphatis</name>
    <dbReference type="NCBI Taxonomy" id="327160"/>
    <lineage>
        <taxon>Bacteria</taxon>
        <taxon>Pseudomonadati</taxon>
        <taxon>Pseudomonadota</taxon>
        <taxon>Betaproteobacteria</taxon>
        <taxon>Candidatus Accumulibacter</taxon>
    </lineage>
</organism>
<evidence type="ECO:0000259" key="1">
    <source>
        <dbReference type="Pfam" id="PF00535"/>
    </source>
</evidence>
<dbReference type="Pfam" id="PF00535">
    <property type="entry name" value="Glycos_transf_2"/>
    <property type="match status" value="1"/>
</dbReference>
<dbReference type="InterPro" id="IPR001173">
    <property type="entry name" value="Glyco_trans_2-like"/>
</dbReference>
<dbReference type="EMBL" id="SWAD01000184">
    <property type="protein sequence ID" value="TMQ74573.1"/>
    <property type="molecule type" value="Genomic_DNA"/>
</dbReference>
<keyword evidence="2" id="KW-0808">Transferase</keyword>
<keyword evidence="3" id="KW-1185">Reference proteome</keyword>
<gene>
    <name evidence="2" type="ORF">ACCUM_4286</name>
</gene>
<dbReference type="Proteomes" id="UP000306324">
    <property type="component" value="Unassembled WGS sequence"/>
</dbReference>
<reference evidence="2 3" key="1">
    <citation type="submission" date="2019-04" db="EMBL/GenBank/DDBJ databases">
        <title>A novel phosphate-accumulating bacterium identified in bioreactor for phosphate removal from wastewater.</title>
        <authorList>
            <person name="Kotlyarov R.Y."/>
            <person name="Beletsky A.V."/>
            <person name="Kallistova A.Y."/>
            <person name="Dorofeev A.G."/>
            <person name="Nikolaev Y.Y."/>
            <person name="Pimenov N.V."/>
            <person name="Ravin N.V."/>
            <person name="Mardanov A.V."/>
        </authorList>
    </citation>
    <scope>NUCLEOTIDE SEQUENCE [LARGE SCALE GENOMIC DNA]</scope>
    <source>
        <strain evidence="2 3">Bin19</strain>
    </source>
</reference>
<evidence type="ECO:0000313" key="2">
    <source>
        <dbReference type="EMBL" id="TMQ74573.1"/>
    </source>
</evidence>
<dbReference type="PANTHER" id="PTHR22916:SF3">
    <property type="entry name" value="UDP-GLCNAC:BETAGAL BETA-1,3-N-ACETYLGLUCOSAMINYLTRANSFERASE-LIKE PROTEIN 1"/>
    <property type="match status" value="1"/>
</dbReference>